<dbReference type="AlphaFoldDB" id="A0A366WPH9"/>
<protein>
    <recommendedName>
        <fullName evidence="3">HTH tetR-type domain-containing protein</fullName>
    </recommendedName>
</protein>
<evidence type="ECO:0000313" key="5">
    <source>
        <dbReference type="Proteomes" id="UP000252706"/>
    </source>
</evidence>
<evidence type="ECO:0000313" key="4">
    <source>
        <dbReference type="EMBL" id="RBW51316.1"/>
    </source>
</evidence>
<feature type="domain" description="HTH tetR-type" evidence="3">
    <location>
        <begin position="12"/>
        <end position="70"/>
    </location>
</feature>
<dbReference type="InterPro" id="IPR001647">
    <property type="entry name" value="HTH_TetR"/>
</dbReference>
<organism evidence="4 5">
    <name type="scientific">Phaeobacter gallaeciensis</name>
    <dbReference type="NCBI Taxonomy" id="60890"/>
    <lineage>
        <taxon>Bacteria</taxon>
        <taxon>Pseudomonadati</taxon>
        <taxon>Pseudomonadota</taxon>
        <taxon>Alphaproteobacteria</taxon>
        <taxon>Rhodobacterales</taxon>
        <taxon>Roseobacteraceae</taxon>
        <taxon>Phaeobacter</taxon>
    </lineage>
</organism>
<gene>
    <name evidence="4" type="ORF">DS909_19065</name>
</gene>
<evidence type="ECO:0000256" key="1">
    <source>
        <dbReference type="ARBA" id="ARBA00023125"/>
    </source>
</evidence>
<dbReference type="SUPFAM" id="SSF46689">
    <property type="entry name" value="Homeodomain-like"/>
    <property type="match status" value="1"/>
</dbReference>
<feature type="DNA-binding region" description="H-T-H motif" evidence="2">
    <location>
        <begin position="33"/>
        <end position="52"/>
    </location>
</feature>
<dbReference type="Proteomes" id="UP000252706">
    <property type="component" value="Unassembled WGS sequence"/>
</dbReference>
<dbReference type="Gene3D" id="1.10.357.10">
    <property type="entry name" value="Tetracycline Repressor, domain 2"/>
    <property type="match status" value="1"/>
</dbReference>
<dbReference type="PROSITE" id="PS50977">
    <property type="entry name" value="HTH_TETR_2"/>
    <property type="match status" value="1"/>
</dbReference>
<keyword evidence="1 2" id="KW-0238">DNA-binding</keyword>
<dbReference type="GO" id="GO:0003677">
    <property type="term" value="F:DNA binding"/>
    <property type="evidence" value="ECO:0007669"/>
    <property type="project" value="UniProtKB-UniRule"/>
</dbReference>
<dbReference type="EMBL" id="QOCE01000046">
    <property type="protein sequence ID" value="RBW51316.1"/>
    <property type="molecule type" value="Genomic_DNA"/>
</dbReference>
<proteinExistence type="predicted"/>
<accession>A0A366WPH9</accession>
<dbReference type="RefSeq" id="WP_113825052.1">
    <property type="nucleotide sequence ID" value="NZ_QOCE01000046.1"/>
</dbReference>
<reference evidence="4 5" key="1">
    <citation type="submission" date="2018-07" db="EMBL/GenBank/DDBJ databases">
        <title>Modular assembly of carbohydrate-degrading microbial communities in the ocean.</title>
        <authorList>
            <person name="Enke T.N."/>
            <person name="Datta M.S."/>
            <person name="Schwartzman J.A."/>
            <person name="Cermak N."/>
            <person name="Schmitz D.A."/>
            <person name="Barrere J."/>
            <person name="Cordero O.X."/>
        </authorList>
    </citation>
    <scope>NUCLEOTIDE SEQUENCE [LARGE SCALE GENOMIC DNA]</scope>
    <source>
        <strain evidence="4 5">C3M10</strain>
    </source>
</reference>
<dbReference type="InterPro" id="IPR009057">
    <property type="entry name" value="Homeodomain-like_sf"/>
</dbReference>
<evidence type="ECO:0000256" key="2">
    <source>
        <dbReference type="PROSITE-ProRule" id="PRU00335"/>
    </source>
</evidence>
<evidence type="ECO:0000259" key="3">
    <source>
        <dbReference type="PROSITE" id="PS50977"/>
    </source>
</evidence>
<sequence length="197" mass="21327">MTKTHNRTAQQERTRQAILEGARQLLSEGKTVTVTAAAAENGVSKATSYRYFSDASVLVAEAVLDVSVKPYEAVIADTQDLRSKLKAICLYYLDLSLQNEAGFRQFLAAAMTGWRAGSTATARGGRRIKMFRQALSEHDTGLSSEQSDILVRALSASTGLEAMIALIDVAGATPQQARETTAFMVDAIIDRTFEKAC</sequence>
<dbReference type="OrthoDB" id="3217159at2"/>
<comment type="caution">
    <text evidence="4">The sequence shown here is derived from an EMBL/GenBank/DDBJ whole genome shotgun (WGS) entry which is preliminary data.</text>
</comment>
<name>A0A366WPH9_9RHOB</name>